<proteinExistence type="predicted"/>
<dbReference type="Proteomes" id="UP000321525">
    <property type="component" value="Unassembled WGS sequence"/>
</dbReference>
<dbReference type="Gene3D" id="1.20.120.550">
    <property type="entry name" value="Membrane associated eicosanoid/glutathione metabolism-like domain"/>
    <property type="match status" value="1"/>
</dbReference>
<dbReference type="InterPro" id="IPR023352">
    <property type="entry name" value="MAPEG-like_dom_sf"/>
</dbReference>
<comment type="subcellular location">
    <subcellularLocation>
        <location evidence="1">Membrane</location>
    </subcellularLocation>
</comment>
<gene>
    <name evidence="6" type="ORF">ESZ26_01005</name>
    <name evidence="7" type="ORF">ESZ27_11715</name>
</gene>
<evidence type="ECO:0000313" key="9">
    <source>
        <dbReference type="Proteomes" id="UP000321917"/>
    </source>
</evidence>
<dbReference type="RefSeq" id="WP_146796290.1">
    <property type="nucleotide sequence ID" value="NZ_VOLP01000001.1"/>
</dbReference>
<comment type="caution">
    <text evidence="7">The sequence shown here is derived from an EMBL/GenBank/DDBJ whole genome shotgun (WGS) entry which is preliminary data.</text>
</comment>
<dbReference type="Proteomes" id="UP000321917">
    <property type="component" value="Unassembled WGS sequence"/>
</dbReference>
<reference evidence="7 9" key="1">
    <citation type="submission" date="2019-07" db="EMBL/GenBank/DDBJ databases">
        <title>Genomes of sea-ice associated Colwellia species.</title>
        <authorList>
            <person name="Bowman J.P."/>
        </authorList>
    </citation>
    <scope>NUCLEOTIDE SEQUENCE [LARGE SCALE GENOMIC DNA]</scope>
    <source>
        <strain evidence="6 8">ACAM 607</strain>
        <strain evidence="7 9">IC036</strain>
    </source>
</reference>
<evidence type="ECO:0000256" key="3">
    <source>
        <dbReference type="ARBA" id="ARBA00022989"/>
    </source>
</evidence>
<dbReference type="EMBL" id="VOLR01000001">
    <property type="protein sequence ID" value="TWX62922.1"/>
    <property type="molecule type" value="Genomic_DNA"/>
</dbReference>
<dbReference type="GO" id="GO:0016020">
    <property type="term" value="C:membrane"/>
    <property type="evidence" value="ECO:0007669"/>
    <property type="project" value="UniProtKB-SubCell"/>
</dbReference>
<dbReference type="OrthoDB" id="513661at2"/>
<evidence type="ECO:0000313" key="7">
    <source>
        <dbReference type="EMBL" id="TWX65793.1"/>
    </source>
</evidence>
<protein>
    <submittedName>
        <fullName evidence="7">MAPEG family protein</fullName>
    </submittedName>
</protein>
<dbReference type="EMBL" id="VOLQ01000021">
    <property type="protein sequence ID" value="TWX65793.1"/>
    <property type="molecule type" value="Genomic_DNA"/>
</dbReference>
<accession>A0A5C6QAL8</accession>
<evidence type="ECO:0000256" key="1">
    <source>
        <dbReference type="ARBA" id="ARBA00004370"/>
    </source>
</evidence>
<dbReference type="PANTHER" id="PTHR35371:SF1">
    <property type="entry name" value="BLR7753 PROTEIN"/>
    <property type="match status" value="1"/>
</dbReference>
<dbReference type="PANTHER" id="PTHR35371">
    <property type="entry name" value="INNER MEMBRANE PROTEIN"/>
    <property type="match status" value="1"/>
</dbReference>
<dbReference type="SUPFAM" id="SSF161084">
    <property type="entry name" value="MAPEG domain-like"/>
    <property type="match status" value="1"/>
</dbReference>
<evidence type="ECO:0000256" key="4">
    <source>
        <dbReference type="ARBA" id="ARBA00023136"/>
    </source>
</evidence>
<evidence type="ECO:0000313" key="6">
    <source>
        <dbReference type="EMBL" id="TWX62922.1"/>
    </source>
</evidence>
<keyword evidence="4 5" id="KW-0472">Membrane</keyword>
<keyword evidence="3 5" id="KW-1133">Transmembrane helix</keyword>
<dbReference type="AlphaFoldDB" id="A0A5C6QAL8"/>
<evidence type="ECO:0000256" key="2">
    <source>
        <dbReference type="ARBA" id="ARBA00022692"/>
    </source>
</evidence>
<evidence type="ECO:0000256" key="5">
    <source>
        <dbReference type="SAM" id="Phobius"/>
    </source>
</evidence>
<dbReference type="InterPro" id="IPR001129">
    <property type="entry name" value="Membr-assoc_MAPEG"/>
</dbReference>
<sequence length="130" mass="14174">MTILIWCFFAATLLPYLAKVPVAIAMNKLNGYDNNHPRAQQAKLTGFGARALAAHQNAFESLIIFVPAVLLAMVTNTATDSVALLAITHVIARIAYNLLYLFNIGLLRSIVWGVATVSSFAIIWQCIPQS</sequence>
<dbReference type="Pfam" id="PF01124">
    <property type="entry name" value="MAPEG"/>
    <property type="match status" value="1"/>
</dbReference>
<name>A0A5C6QAL8_9GAMM</name>
<organism evidence="7 9">
    <name type="scientific">Colwellia hornerae</name>
    <dbReference type="NCBI Taxonomy" id="89402"/>
    <lineage>
        <taxon>Bacteria</taxon>
        <taxon>Pseudomonadati</taxon>
        <taxon>Pseudomonadota</taxon>
        <taxon>Gammaproteobacteria</taxon>
        <taxon>Alteromonadales</taxon>
        <taxon>Colwelliaceae</taxon>
        <taxon>Colwellia</taxon>
    </lineage>
</organism>
<keyword evidence="2 5" id="KW-0812">Transmembrane</keyword>
<keyword evidence="8" id="KW-1185">Reference proteome</keyword>
<feature type="transmembrane region" description="Helical" evidence="5">
    <location>
        <begin position="99"/>
        <end position="124"/>
    </location>
</feature>
<evidence type="ECO:0000313" key="8">
    <source>
        <dbReference type="Proteomes" id="UP000321525"/>
    </source>
</evidence>
<feature type="transmembrane region" description="Helical" evidence="5">
    <location>
        <begin position="62"/>
        <end position="87"/>
    </location>
</feature>